<dbReference type="OrthoDB" id="8660107at2"/>
<protein>
    <recommendedName>
        <fullName evidence="1">Immunity MXAN-0049 protein domain-containing protein</fullName>
    </recommendedName>
</protein>
<reference evidence="2 3" key="1">
    <citation type="submission" date="2016-04" db="EMBL/GenBank/DDBJ databases">
        <authorList>
            <consortium name="Pathogen Informatics"/>
        </authorList>
    </citation>
    <scope>NUCLEOTIDE SEQUENCE [LARGE SCALE GENOMIC DNA]</scope>
    <source>
        <strain evidence="2 3">H050680373</strain>
    </source>
</reference>
<dbReference type="AlphaFoldDB" id="A0A157SCJ3"/>
<dbReference type="Pfam" id="PF07791">
    <property type="entry name" value="Imm11"/>
    <property type="match status" value="1"/>
</dbReference>
<dbReference type="RefSeq" id="WP_156513337.1">
    <property type="nucleotide sequence ID" value="NZ_FKIF01000003.1"/>
</dbReference>
<proteinExistence type="predicted"/>
<accession>A0A157SCJ3</accession>
<evidence type="ECO:0000259" key="1">
    <source>
        <dbReference type="Pfam" id="PF07791"/>
    </source>
</evidence>
<name>A0A157SCJ3_9BORD</name>
<dbReference type="InterPro" id="IPR012433">
    <property type="entry name" value="Imm11"/>
</dbReference>
<dbReference type="EMBL" id="FKIF01000003">
    <property type="protein sequence ID" value="SAI68168.1"/>
    <property type="molecule type" value="Genomic_DNA"/>
</dbReference>
<evidence type="ECO:0000313" key="3">
    <source>
        <dbReference type="Proteomes" id="UP000076848"/>
    </source>
</evidence>
<evidence type="ECO:0000313" key="2">
    <source>
        <dbReference type="EMBL" id="SAI68168.1"/>
    </source>
</evidence>
<keyword evidence="3" id="KW-1185">Reference proteome</keyword>
<gene>
    <name evidence="2" type="ORF">SAMEA3906486_01874</name>
</gene>
<organism evidence="2 3">
    <name type="scientific">Bordetella ansorpii</name>
    <dbReference type="NCBI Taxonomy" id="288768"/>
    <lineage>
        <taxon>Bacteria</taxon>
        <taxon>Pseudomonadati</taxon>
        <taxon>Pseudomonadota</taxon>
        <taxon>Betaproteobacteria</taxon>
        <taxon>Burkholderiales</taxon>
        <taxon>Alcaligenaceae</taxon>
        <taxon>Bordetella</taxon>
    </lineage>
</organism>
<dbReference type="Proteomes" id="UP000076848">
    <property type="component" value="Unassembled WGS sequence"/>
</dbReference>
<sequence>MPYIISTSVDENSSVNKEFDPDMDDLVKRDLIFAASLDGAMREKIPRVLRVDERPVTGGIPSIIGWNIGPFLICQKLKDIIEELEPGRHDFLSIDLKGIDRNIDEIDYGTYYLIVCPVFLESILIEKTRFTKGMGEVGREASAGAISSRDNSPCVLDGNVIAGHHFWRQSPSIARTKNNPGRRGVVYFCSDVLQERITSEGMDGWGFIKYCSTSVAE</sequence>
<feature type="domain" description="Immunity MXAN-0049 protein" evidence="1">
    <location>
        <begin position="26"/>
        <end position="209"/>
    </location>
</feature>